<sequence>YTRYRPGMERSIPLDKLALRLKELAGDVTVNPYLLFCTYEVYRLVFFKDGRALIHGTSEPAQAKAIYHRIVGLKNFEEL</sequence>
<dbReference type="Proteomes" id="UP001287282">
    <property type="component" value="Unassembled WGS sequence"/>
</dbReference>
<comment type="caution">
    <text evidence="1">The sequence shown here is derived from an EMBL/GenBank/DDBJ whole genome shotgun (WGS) entry which is preliminary data.</text>
</comment>
<evidence type="ECO:0000313" key="1">
    <source>
        <dbReference type="EMBL" id="MDV2687023.1"/>
    </source>
</evidence>
<accession>A0ABU3XGK2</accession>
<reference evidence="1 2" key="1">
    <citation type="submission" date="2023-10" db="EMBL/GenBank/DDBJ databases">
        <title>Screening of Alkalihalobacillus lindianensis BZ-TG-R113 and Its Alleviation of Salt Stress on Rapeseed Growth.</title>
        <authorList>
            <person name="Zhao B."/>
            <person name="Guo T."/>
        </authorList>
    </citation>
    <scope>NUCLEOTIDE SEQUENCE [LARGE SCALE GENOMIC DNA]</scope>
    <source>
        <strain evidence="1 2">BZ-TG-R113</strain>
    </source>
</reference>
<gene>
    <name evidence="1" type="ORF">RYX56_21980</name>
</gene>
<keyword evidence="2" id="KW-1185">Reference proteome</keyword>
<feature type="non-terminal residue" evidence="1">
    <location>
        <position position="1"/>
    </location>
</feature>
<proteinExistence type="predicted"/>
<organism evidence="1 2">
    <name type="scientific">Alkalihalophilus lindianensis</name>
    <dbReference type="NCBI Taxonomy" id="1630542"/>
    <lineage>
        <taxon>Bacteria</taxon>
        <taxon>Bacillati</taxon>
        <taxon>Bacillota</taxon>
        <taxon>Bacilli</taxon>
        <taxon>Bacillales</taxon>
        <taxon>Bacillaceae</taxon>
        <taxon>Alkalihalophilus</taxon>
    </lineage>
</organism>
<dbReference type="EMBL" id="JAWJBA010000212">
    <property type="protein sequence ID" value="MDV2687023.1"/>
    <property type="molecule type" value="Genomic_DNA"/>
</dbReference>
<name>A0ABU3XGK2_9BACI</name>
<evidence type="ECO:0000313" key="2">
    <source>
        <dbReference type="Proteomes" id="UP001287282"/>
    </source>
</evidence>
<protein>
    <submittedName>
        <fullName evidence="1">Uncharacterized protein</fullName>
    </submittedName>
</protein>